<feature type="non-terminal residue" evidence="1">
    <location>
        <position position="81"/>
    </location>
</feature>
<evidence type="ECO:0000313" key="2">
    <source>
        <dbReference type="Proteomes" id="UP000033679"/>
    </source>
</evidence>
<reference evidence="1 2" key="1">
    <citation type="submission" date="2015-03" db="EMBL/GenBank/DDBJ databases">
        <authorList>
            <person name="McCorrison J."/>
            <person name="Sanka R."/>
            <person name="Adams M."/>
            <person name="Brinkac L."/>
            <person name="Nierman W."/>
            <person name="Sutton G."/>
            <person name="Nelson K."/>
            <person name="Kiedrowski L."/>
            <person name="Guerrero D."/>
            <person name="Bonomo R."/>
        </authorList>
    </citation>
    <scope>NUCLEOTIDE SEQUENCE [LARGE SCALE GENOMIC DNA]</scope>
    <source>
        <strain evidence="1 2">39373</strain>
    </source>
</reference>
<gene>
    <name evidence="1" type="ORF">SS59_26250</name>
</gene>
<dbReference type="AlphaFoldDB" id="A0A837F7X2"/>
<dbReference type="EMBL" id="JZYN01000085">
    <property type="protein sequence ID" value="KJM56536.1"/>
    <property type="molecule type" value="Genomic_DNA"/>
</dbReference>
<name>A0A837F7X2_9ENTR</name>
<evidence type="ECO:0000313" key="1">
    <source>
        <dbReference type="EMBL" id="KJM56536.1"/>
    </source>
</evidence>
<dbReference type="RefSeq" id="WP_045347719.1">
    <property type="nucleotide sequence ID" value="NZ_JZYN01000085.1"/>
</dbReference>
<organism evidence="1 2">
    <name type="scientific">Enterobacter hormaechei subsp. xiangfangensis</name>
    <dbReference type="NCBI Taxonomy" id="1296536"/>
    <lineage>
        <taxon>Bacteria</taxon>
        <taxon>Pseudomonadati</taxon>
        <taxon>Pseudomonadota</taxon>
        <taxon>Gammaproteobacteria</taxon>
        <taxon>Enterobacterales</taxon>
        <taxon>Enterobacteriaceae</taxon>
        <taxon>Enterobacter</taxon>
        <taxon>Enterobacter cloacae complex</taxon>
    </lineage>
</organism>
<proteinExistence type="predicted"/>
<comment type="caution">
    <text evidence="1">The sequence shown here is derived from an EMBL/GenBank/DDBJ whole genome shotgun (WGS) entry which is preliminary data.</text>
</comment>
<protein>
    <submittedName>
        <fullName evidence="1">Uncharacterized protein</fullName>
    </submittedName>
</protein>
<dbReference type="Proteomes" id="UP000033679">
    <property type="component" value="Unassembled WGS sequence"/>
</dbReference>
<sequence>MAGTVSAGTIVYEVDMDTAGILQGRRDIDAALNGLNGSMGRLEAGLNRTERSLSSIEGTMSSLTGVAKALIAALSVQQVGA</sequence>
<accession>A0A837F7X2</accession>